<dbReference type="Gene3D" id="3.90.226.10">
    <property type="entry name" value="2-enoyl-CoA Hydratase, Chain A, domain 1"/>
    <property type="match status" value="1"/>
</dbReference>
<dbReference type="Gene3D" id="1.10.12.10">
    <property type="entry name" value="Lyase 2-enoyl-coa Hydratase, Chain A, domain 2"/>
    <property type="match status" value="1"/>
</dbReference>
<dbReference type="PANTHER" id="PTHR42964">
    <property type="entry name" value="ENOYL-COA HYDRATASE"/>
    <property type="match status" value="1"/>
</dbReference>
<dbReference type="SUPFAM" id="SSF52096">
    <property type="entry name" value="ClpP/crotonase"/>
    <property type="match status" value="1"/>
</dbReference>
<dbReference type="InterPro" id="IPR014748">
    <property type="entry name" value="Enoyl-CoA_hydra_C"/>
</dbReference>
<comment type="similarity">
    <text evidence="1">Belongs to the enoyl-CoA hydratase/isomerase family.</text>
</comment>
<accession>A0A418VCW9</accession>
<dbReference type="InterPro" id="IPR051683">
    <property type="entry name" value="Enoyl-CoA_Hydratase/Isomerase"/>
</dbReference>
<dbReference type="AlphaFoldDB" id="A0A418VCW9"/>
<dbReference type="EMBL" id="QYYD01000013">
    <property type="protein sequence ID" value="RJF73975.1"/>
    <property type="molecule type" value="Genomic_DNA"/>
</dbReference>
<organism evidence="2 3">
    <name type="scientific">Rhodopseudomonas palustris</name>
    <dbReference type="NCBI Taxonomy" id="1076"/>
    <lineage>
        <taxon>Bacteria</taxon>
        <taxon>Pseudomonadati</taxon>
        <taxon>Pseudomonadota</taxon>
        <taxon>Alphaproteobacteria</taxon>
        <taxon>Hyphomicrobiales</taxon>
        <taxon>Nitrobacteraceae</taxon>
        <taxon>Rhodopseudomonas</taxon>
    </lineage>
</organism>
<dbReference type="GO" id="GO:0016853">
    <property type="term" value="F:isomerase activity"/>
    <property type="evidence" value="ECO:0007669"/>
    <property type="project" value="UniProtKB-KW"/>
</dbReference>
<dbReference type="PANTHER" id="PTHR42964:SF1">
    <property type="entry name" value="POLYKETIDE BIOSYNTHESIS ENOYL-COA HYDRATASE PKSH-RELATED"/>
    <property type="match status" value="1"/>
</dbReference>
<keyword evidence="2" id="KW-0413">Isomerase</keyword>
<dbReference type="Pfam" id="PF00378">
    <property type="entry name" value="ECH_1"/>
    <property type="match status" value="1"/>
</dbReference>
<dbReference type="GO" id="GO:0008300">
    <property type="term" value="P:isoprenoid catabolic process"/>
    <property type="evidence" value="ECO:0007669"/>
    <property type="project" value="TreeGrafter"/>
</dbReference>
<protein>
    <submittedName>
        <fullName evidence="2">Enoyl-CoA hydratase/isomerase family protein</fullName>
    </submittedName>
</protein>
<dbReference type="InterPro" id="IPR029045">
    <property type="entry name" value="ClpP/crotonase-like_dom_sf"/>
</dbReference>
<proteinExistence type="inferred from homology"/>
<evidence type="ECO:0000313" key="3">
    <source>
        <dbReference type="Proteomes" id="UP000285523"/>
    </source>
</evidence>
<dbReference type="RefSeq" id="WP_119857188.1">
    <property type="nucleotide sequence ID" value="NZ_QYYD01000013.1"/>
</dbReference>
<evidence type="ECO:0000256" key="1">
    <source>
        <dbReference type="ARBA" id="ARBA00005254"/>
    </source>
</evidence>
<dbReference type="Proteomes" id="UP000285523">
    <property type="component" value="Unassembled WGS sequence"/>
</dbReference>
<name>A0A418VCW9_RHOPL</name>
<dbReference type="InterPro" id="IPR001753">
    <property type="entry name" value="Enoyl-CoA_hydra/iso"/>
</dbReference>
<dbReference type="OrthoDB" id="5730382at2"/>
<comment type="caution">
    <text evidence="2">The sequence shown here is derived from an EMBL/GenBank/DDBJ whole genome shotgun (WGS) entry which is preliminary data.</text>
</comment>
<sequence length="259" mass="27972">MTNGAVIIEQREQALWITINRPDKRNAINAGVVEGITRGWKQAHDDPSVRVIVLTGAGDKAFCAGADLQSTGAAFAFDFSKPNVDYADLLRLAQNATKPSIARVNGTCMAGGMGLLCMTDMAVAADNVVFGLPEVKVGVFPMQVMSLLQDIAPRRLIAEWALTGEPFDAQTAREAGLLNYAVPAAELDAKVDWLVKRLTDKSPTAIRRGKYAMRAIAAMSFDESIAYTESQIALLAMTEDAKEGLKAFAEKRKPVWPGK</sequence>
<gene>
    <name evidence="2" type="ORF">D4Q52_14015</name>
</gene>
<evidence type="ECO:0000313" key="2">
    <source>
        <dbReference type="EMBL" id="RJF73975.1"/>
    </source>
</evidence>
<dbReference type="CDD" id="cd06558">
    <property type="entry name" value="crotonase-like"/>
    <property type="match status" value="1"/>
</dbReference>
<reference evidence="2 3" key="1">
    <citation type="submission" date="2018-09" db="EMBL/GenBank/DDBJ databases">
        <title>Draft genome sequence of Rhodopseudomonas palustris 2.1.18.</title>
        <authorList>
            <person name="Robertson S.L."/>
            <person name="Meyer T.E."/>
            <person name="Kyndt J.A."/>
        </authorList>
    </citation>
    <scope>NUCLEOTIDE SEQUENCE [LARGE SCALE GENOMIC DNA]</scope>
    <source>
        <strain evidence="2 3">2.1.18</strain>
    </source>
</reference>